<dbReference type="SUPFAM" id="SSF47473">
    <property type="entry name" value="EF-hand"/>
    <property type="match status" value="1"/>
</dbReference>
<protein>
    <submittedName>
        <fullName evidence="6">WD repeat domain 49</fullName>
    </submittedName>
</protein>
<comment type="caution">
    <text evidence="6">The sequence shown here is derived from an EMBL/GenBank/DDBJ whole genome shotgun (WGS) entry which is preliminary data.</text>
</comment>
<dbReference type="SUPFAM" id="SSF50978">
    <property type="entry name" value="WD40 repeat-like"/>
    <property type="match status" value="2"/>
</dbReference>
<dbReference type="Proteomes" id="UP000527355">
    <property type="component" value="Unassembled WGS sequence"/>
</dbReference>
<dbReference type="AlphaFoldDB" id="A0A7J8A3N3"/>
<dbReference type="PANTHER" id="PTHR44324:SF1">
    <property type="entry name" value="WD REPEAT-CONTAINING PROTEIN 49"/>
    <property type="match status" value="1"/>
</dbReference>
<dbReference type="PRINTS" id="PR00320">
    <property type="entry name" value="GPROTEINBRPT"/>
</dbReference>
<dbReference type="EMBL" id="JABWUV010000002">
    <property type="protein sequence ID" value="KAF6380905.1"/>
    <property type="molecule type" value="Genomic_DNA"/>
</dbReference>
<evidence type="ECO:0000256" key="1">
    <source>
        <dbReference type="ARBA" id="ARBA00022574"/>
    </source>
</evidence>
<feature type="domain" description="EF-hand" evidence="5">
    <location>
        <begin position="74"/>
        <end position="109"/>
    </location>
</feature>
<dbReference type="PROSITE" id="PS00678">
    <property type="entry name" value="WD_REPEATS_1"/>
    <property type="match status" value="1"/>
</dbReference>
<feature type="repeat" description="WD" evidence="3">
    <location>
        <begin position="613"/>
        <end position="653"/>
    </location>
</feature>
<dbReference type="InterPro" id="IPR036322">
    <property type="entry name" value="WD40_repeat_dom_sf"/>
</dbReference>
<dbReference type="PROSITE" id="PS50294">
    <property type="entry name" value="WD_REPEATS_REGION"/>
    <property type="match status" value="2"/>
</dbReference>
<evidence type="ECO:0000256" key="4">
    <source>
        <dbReference type="SAM" id="MobiDB-lite"/>
    </source>
</evidence>
<evidence type="ECO:0000313" key="6">
    <source>
        <dbReference type="EMBL" id="KAF6380905.1"/>
    </source>
</evidence>
<accession>A0A7J8A3N3</accession>
<dbReference type="InterPro" id="IPR001680">
    <property type="entry name" value="WD40_rpt"/>
</dbReference>
<evidence type="ECO:0000256" key="3">
    <source>
        <dbReference type="PROSITE-ProRule" id="PRU00221"/>
    </source>
</evidence>
<feature type="region of interest" description="Disordered" evidence="4">
    <location>
        <begin position="1"/>
        <end position="25"/>
    </location>
</feature>
<evidence type="ECO:0000313" key="7">
    <source>
        <dbReference type="Proteomes" id="UP000527355"/>
    </source>
</evidence>
<dbReference type="VEuPathDB" id="HostDB:GeneID_118676510"/>
<dbReference type="InterPro" id="IPR020472">
    <property type="entry name" value="WD40_PAC1"/>
</dbReference>
<dbReference type="InterPro" id="IPR011992">
    <property type="entry name" value="EF-hand-dom_pair"/>
</dbReference>
<feature type="repeat" description="WD" evidence="3">
    <location>
        <begin position="392"/>
        <end position="433"/>
    </location>
</feature>
<name>A0A7J8A3N3_MYOMY</name>
<dbReference type="PROSITE" id="PS50082">
    <property type="entry name" value="WD_REPEATS_2"/>
    <property type="match status" value="4"/>
</dbReference>
<feature type="repeat" description="WD" evidence="3">
    <location>
        <begin position="478"/>
        <end position="519"/>
    </location>
</feature>
<gene>
    <name evidence="6" type="ORF">mMyoMyo1_020502</name>
</gene>
<evidence type="ECO:0000259" key="5">
    <source>
        <dbReference type="PROSITE" id="PS50222"/>
    </source>
</evidence>
<dbReference type="PROSITE" id="PS50222">
    <property type="entry name" value="EF_HAND_2"/>
    <property type="match status" value="1"/>
</dbReference>
<dbReference type="PANTHER" id="PTHR44324">
    <property type="entry name" value="WD40 REPEAT DOMAIN 95"/>
    <property type="match status" value="1"/>
</dbReference>
<dbReference type="InterPro" id="IPR015943">
    <property type="entry name" value="WD40/YVTN_repeat-like_dom_sf"/>
</dbReference>
<reference evidence="6 7" key="1">
    <citation type="journal article" date="2020" name="Nature">
        <title>Six reference-quality genomes reveal evolution of bat adaptations.</title>
        <authorList>
            <person name="Jebb D."/>
            <person name="Huang Z."/>
            <person name="Pippel M."/>
            <person name="Hughes G.M."/>
            <person name="Lavrichenko K."/>
            <person name="Devanna P."/>
            <person name="Winkler S."/>
            <person name="Jermiin L.S."/>
            <person name="Skirmuntt E.C."/>
            <person name="Katzourakis A."/>
            <person name="Burkitt-Gray L."/>
            <person name="Ray D.A."/>
            <person name="Sullivan K.A.M."/>
            <person name="Roscito J.G."/>
            <person name="Kirilenko B.M."/>
            <person name="Davalos L.M."/>
            <person name="Corthals A.P."/>
            <person name="Power M.L."/>
            <person name="Jones G."/>
            <person name="Ransome R.D."/>
            <person name="Dechmann D.K.N."/>
            <person name="Locatelli A.G."/>
            <person name="Puechmaille S.J."/>
            <person name="Fedrigo O."/>
            <person name="Jarvis E.D."/>
            <person name="Hiller M."/>
            <person name="Vernes S.C."/>
            <person name="Myers E.W."/>
            <person name="Teeling E.C."/>
        </authorList>
    </citation>
    <scope>NUCLEOTIDE SEQUENCE [LARGE SCALE GENOMIC DNA]</scope>
    <source>
        <strain evidence="6">MMyoMyo1</strain>
        <tissue evidence="6">Flight muscle</tissue>
    </source>
</reference>
<dbReference type="GO" id="GO:0005509">
    <property type="term" value="F:calcium ion binding"/>
    <property type="evidence" value="ECO:0007669"/>
    <property type="project" value="InterPro"/>
</dbReference>
<organism evidence="6 7">
    <name type="scientific">Myotis myotis</name>
    <name type="common">Greater mouse-eared bat</name>
    <name type="synonym">Vespertilio myotis</name>
    <dbReference type="NCBI Taxonomy" id="51298"/>
    <lineage>
        <taxon>Eukaryota</taxon>
        <taxon>Metazoa</taxon>
        <taxon>Chordata</taxon>
        <taxon>Craniata</taxon>
        <taxon>Vertebrata</taxon>
        <taxon>Euteleostomi</taxon>
        <taxon>Mammalia</taxon>
        <taxon>Eutheria</taxon>
        <taxon>Laurasiatheria</taxon>
        <taxon>Chiroptera</taxon>
        <taxon>Yangochiroptera</taxon>
        <taxon>Vespertilionidae</taxon>
        <taxon>Myotis</taxon>
    </lineage>
</organism>
<keyword evidence="7" id="KW-1185">Reference proteome</keyword>
<feature type="compositionally biased region" description="Basic and acidic residues" evidence="4">
    <location>
        <begin position="15"/>
        <end position="25"/>
    </location>
</feature>
<dbReference type="InterPro" id="IPR051242">
    <property type="entry name" value="WD-EF-hand_domain"/>
</dbReference>
<dbReference type="InterPro" id="IPR002048">
    <property type="entry name" value="EF_hand_dom"/>
</dbReference>
<dbReference type="InterPro" id="IPR019775">
    <property type="entry name" value="WD40_repeat_CS"/>
</dbReference>
<dbReference type="Gene3D" id="2.130.10.10">
    <property type="entry name" value="YVTN repeat-like/Quinoprotein amine dehydrogenase"/>
    <property type="match status" value="3"/>
</dbReference>
<proteinExistence type="predicted"/>
<evidence type="ECO:0000256" key="2">
    <source>
        <dbReference type="ARBA" id="ARBA00022737"/>
    </source>
</evidence>
<sequence length="1037" mass="116806">MSSQSAALELNKGSEPGRGRTEGEDHSTAWLENQFSVGDFVKIQRAFEPLEPGQTIPMSREEFMQRMTEIVGWGTKEEYGKLFDKVDVAQDGFITWDKLTSFMLLTLYENDERAKATAVPQWKDLKFLPVKHKDTIQKVIFLKNSSRYLTISEEGLLGIWGENLKLQQTFPITSDATKLKHLWVTSLVSLENVNKIAVAFTSKEICFYDLLSKEQFPCQYKLQGLKGTPICMDYWYDPLDDNKSILSFGDITGKVQAIVFTTALISLFECPASACENEEATVTINWAELLSGYHKCCYTLEHKLHRGEWVRQVTYNASLDAIISSTTNSTNTVVLAWREKPKKHLQMTSFNIAQGIHAFDYHSRLNLIATAGINNKVCLWNPYVASKPVGVLWGHSASVIAVQFFAARKQLFSFSKDKVLRLWDIQHQLCIQRIACSFPQSQDFRCLFHFDEAHGRLFISCNHQLALLAMEREASKRVKSHKSAVTCVLYHSGLRQVISSDVGSTVCFWMIDTGQKIKQFTGCHGNAEISTMALDANETRLLTGSTDGTVKVWDFNGYCHHTLNVGKEGVVDILQILVLKKTILVTGWDRALTVFRPQNFNQFSVYPEEWEGGIQHRDDIICAAFLPPQTLATGSYDGEIVLWNNSTGNAHYVLHPDYQRLLQSKSEPQNLLSAARSCSSHPTAEQATLGASSYEAGTECDNAVMRLCFLEARKNVAVTGGANLVSCGGSGYVRLWDTFKKQLLAEFLAHSGVGSIIMATDKLNRYLATGDLDGCLKIWNIEEYCLNSSKSRITQAPTLIRSFQPHEDQIRSLEMCAPGGSSLIISCSADCSVCVTDVCGAPVYIFGQAKHWQIESCFSFPKKDNNLMESEIQEESIRETASLSHEESCLDPAEHSLLDKKDKDEPTYNVRSSEVINLATKYKERNIYKKKTHNLYSSEVLQKSSSVFRSLSIGVLKELPEVNKPAFLQDPEKYFREEPEEACPQTPELPSLSETLKAVFVEKNLFPKDFLDRERRAKQLCQETSSEVNIKRNKKQL</sequence>
<feature type="repeat" description="WD" evidence="3">
    <location>
        <begin position="529"/>
        <end position="556"/>
    </location>
</feature>
<dbReference type="Pfam" id="PF00400">
    <property type="entry name" value="WD40"/>
    <property type="match status" value="5"/>
</dbReference>
<keyword evidence="2" id="KW-0677">Repeat</keyword>
<dbReference type="SMART" id="SM00320">
    <property type="entry name" value="WD40"/>
    <property type="match status" value="11"/>
</dbReference>
<keyword evidence="1 3" id="KW-0853">WD repeat</keyword>